<accession>A0ABD2BIE5</accession>
<dbReference type="AlphaFoldDB" id="A0ABD2BIE5"/>
<organism evidence="2 3">
    <name type="scientific">Vespula maculifrons</name>
    <name type="common">Eastern yellow jacket</name>
    <name type="synonym">Wasp</name>
    <dbReference type="NCBI Taxonomy" id="7453"/>
    <lineage>
        <taxon>Eukaryota</taxon>
        <taxon>Metazoa</taxon>
        <taxon>Ecdysozoa</taxon>
        <taxon>Arthropoda</taxon>
        <taxon>Hexapoda</taxon>
        <taxon>Insecta</taxon>
        <taxon>Pterygota</taxon>
        <taxon>Neoptera</taxon>
        <taxon>Endopterygota</taxon>
        <taxon>Hymenoptera</taxon>
        <taxon>Apocrita</taxon>
        <taxon>Aculeata</taxon>
        <taxon>Vespoidea</taxon>
        <taxon>Vespidae</taxon>
        <taxon>Vespinae</taxon>
        <taxon>Vespula</taxon>
    </lineage>
</organism>
<name>A0ABD2BIE5_VESMC</name>
<feature type="transmembrane region" description="Helical" evidence="1">
    <location>
        <begin position="32"/>
        <end position="50"/>
    </location>
</feature>
<dbReference type="Proteomes" id="UP001607303">
    <property type="component" value="Unassembled WGS sequence"/>
</dbReference>
<sequence length="86" mass="9632">MNLQLDIYKSKAMFTSGHSIAFSVMNECTQPGIWLAALLGSTASVVDVLGSNIRLTRQLRKYWPVLRSGTHQQVSRWIQTAQHLSS</sequence>
<dbReference type="EMBL" id="JAYRBN010000075">
    <property type="protein sequence ID" value="KAL2732518.1"/>
    <property type="molecule type" value="Genomic_DNA"/>
</dbReference>
<comment type="caution">
    <text evidence="2">The sequence shown here is derived from an EMBL/GenBank/DDBJ whole genome shotgun (WGS) entry which is preliminary data.</text>
</comment>
<keyword evidence="1" id="KW-0812">Transmembrane</keyword>
<keyword evidence="3" id="KW-1185">Reference proteome</keyword>
<evidence type="ECO:0000256" key="1">
    <source>
        <dbReference type="SAM" id="Phobius"/>
    </source>
</evidence>
<keyword evidence="1" id="KW-1133">Transmembrane helix</keyword>
<keyword evidence="1" id="KW-0472">Membrane</keyword>
<protein>
    <submittedName>
        <fullName evidence="2">Uncharacterized protein</fullName>
    </submittedName>
</protein>
<reference evidence="2 3" key="1">
    <citation type="journal article" date="2024" name="Ann. Entomol. Soc. Am.">
        <title>Genomic analyses of the southern and eastern yellowjacket wasps (Hymenoptera: Vespidae) reveal evolutionary signatures of social life.</title>
        <authorList>
            <person name="Catto M.A."/>
            <person name="Caine P.B."/>
            <person name="Orr S.E."/>
            <person name="Hunt B.G."/>
            <person name="Goodisman M.A.D."/>
        </authorList>
    </citation>
    <scope>NUCLEOTIDE SEQUENCE [LARGE SCALE GENOMIC DNA]</scope>
    <source>
        <strain evidence="2">232</strain>
        <tissue evidence="2">Head and thorax</tissue>
    </source>
</reference>
<evidence type="ECO:0000313" key="3">
    <source>
        <dbReference type="Proteomes" id="UP001607303"/>
    </source>
</evidence>
<proteinExistence type="predicted"/>
<gene>
    <name evidence="2" type="ORF">V1477_014759</name>
</gene>
<evidence type="ECO:0000313" key="2">
    <source>
        <dbReference type="EMBL" id="KAL2732518.1"/>
    </source>
</evidence>